<name>A0A846X5N2_9ACTN</name>
<feature type="domain" description="Thioredoxin-like fold" evidence="2">
    <location>
        <begin position="62"/>
        <end position="241"/>
    </location>
</feature>
<dbReference type="InterPro" id="IPR036249">
    <property type="entry name" value="Thioredoxin-like_sf"/>
</dbReference>
<feature type="transmembrane region" description="Helical" evidence="1">
    <location>
        <begin position="20"/>
        <end position="41"/>
    </location>
</feature>
<dbReference type="Pfam" id="PF13462">
    <property type="entry name" value="Thioredoxin_4"/>
    <property type="match status" value="1"/>
</dbReference>
<sequence length="252" mass="26487">MSKPKNAKYVPAKQSNTMTYVLGAIAVLVVIVVVIGGVLLVSKKSDKPSDQVASKLNGATPTFVLGKDDAKVTLDLFEDPLCPACGQMEQVYGEQIVKGIEDGTIKARYRMVSFLNKSSASDDYSDRANASFIAIDTSSMPADQKQKALLAAHKALFSNQPHEKGSPQYDGKDHSNAEIATIVGDAARAAGAELPADVLAAIRDGKNVGDAAKGASSNSKLMQDIGSSGTPTVVHNGDLITVQGDWLTPLLK</sequence>
<dbReference type="Gene3D" id="3.40.30.10">
    <property type="entry name" value="Glutaredoxin"/>
    <property type="match status" value="1"/>
</dbReference>
<keyword evidence="4" id="KW-1185">Reference proteome</keyword>
<proteinExistence type="predicted"/>
<dbReference type="Proteomes" id="UP000582646">
    <property type="component" value="Unassembled WGS sequence"/>
</dbReference>
<dbReference type="EMBL" id="JAAXOQ010000019">
    <property type="protein sequence ID" value="NKY19619.1"/>
    <property type="molecule type" value="Genomic_DNA"/>
</dbReference>
<dbReference type="RefSeq" id="WP_168546609.1">
    <property type="nucleotide sequence ID" value="NZ_BAAAKS010000050.1"/>
</dbReference>
<reference evidence="3 4" key="1">
    <citation type="submission" date="2020-04" db="EMBL/GenBank/DDBJ databases">
        <title>MicrobeNet Type strains.</title>
        <authorList>
            <person name="Nicholson A.C."/>
        </authorList>
    </citation>
    <scope>NUCLEOTIDE SEQUENCE [LARGE SCALE GENOMIC DNA]</scope>
    <source>
        <strain evidence="3 4">DSM 44113</strain>
    </source>
</reference>
<keyword evidence="1" id="KW-1133">Transmembrane helix</keyword>
<organism evidence="3 4">
    <name type="scientific">Tsukamurella spumae</name>
    <dbReference type="NCBI Taxonomy" id="44753"/>
    <lineage>
        <taxon>Bacteria</taxon>
        <taxon>Bacillati</taxon>
        <taxon>Actinomycetota</taxon>
        <taxon>Actinomycetes</taxon>
        <taxon>Mycobacteriales</taxon>
        <taxon>Tsukamurellaceae</taxon>
        <taxon>Tsukamurella</taxon>
    </lineage>
</organism>
<evidence type="ECO:0000259" key="2">
    <source>
        <dbReference type="Pfam" id="PF13462"/>
    </source>
</evidence>
<evidence type="ECO:0000313" key="3">
    <source>
        <dbReference type="EMBL" id="NKY19619.1"/>
    </source>
</evidence>
<accession>A0A846X5N2</accession>
<gene>
    <name evidence="3" type="ORF">HF999_14730</name>
</gene>
<keyword evidence="1" id="KW-0472">Membrane</keyword>
<protein>
    <submittedName>
        <fullName evidence="3">Thioredoxin domain-containing protein</fullName>
    </submittedName>
</protein>
<evidence type="ECO:0000256" key="1">
    <source>
        <dbReference type="SAM" id="Phobius"/>
    </source>
</evidence>
<dbReference type="InterPro" id="IPR012336">
    <property type="entry name" value="Thioredoxin-like_fold"/>
</dbReference>
<comment type="caution">
    <text evidence="3">The sequence shown here is derived from an EMBL/GenBank/DDBJ whole genome shotgun (WGS) entry which is preliminary data.</text>
</comment>
<evidence type="ECO:0000313" key="4">
    <source>
        <dbReference type="Proteomes" id="UP000582646"/>
    </source>
</evidence>
<keyword evidence="1" id="KW-0812">Transmembrane</keyword>
<dbReference type="SUPFAM" id="SSF52833">
    <property type="entry name" value="Thioredoxin-like"/>
    <property type="match status" value="1"/>
</dbReference>
<dbReference type="AlphaFoldDB" id="A0A846X5N2"/>